<dbReference type="Pfam" id="PF18014">
    <property type="entry name" value="Acetyltransf_18"/>
    <property type="match status" value="1"/>
</dbReference>
<dbReference type="KEGG" id="ftj:FTUN_8730"/>
<evidence type="ECO:0000259" key="1">
    <source>
        <dbReference type="PROSITE" id="PS51186"/>
    </source>
</evidence>
<dbReference type="InterPro" id="IPR041496">
    <property type="entry name" value="YitH/HolE_GNAT"/>
</dbReference>
<dbReference type="PROSITE" id="PS51186">
    <property type="entry name" value="GNAT"/>
    <property type="match status" value="1"/>
</dbReference>
<organism evidence="2 3">
    <name type="scientific">Frigoriglobus tundricola</name>
    <dbReference type="NCBI Taxonomy" id="2774151"/>
    <lineage>
        <taxon>Bacteria</taxon>
        <taxon>Pseudomonadati</taxon>
        <taxon>Planctomycetota</taxon>
        <taxon>Planctomycetia</taxon>
        <taxon>Gemmatales</taxon>
        <taxon>Gemmataceae</taxon>
        <taxon>Frigoriglobus</taxon>
    </lineage>
</organism>
<evidence type="ECO:0000313" key="3">
    <source>
        <dbReference type="Proteomes" id="UP000503447"/>
    </source>
</evidence>
<dbReference type="CDD" id="cd04301">
    <property type="entry name" value="NAT_SF"/>
    <property type="match status" value="1"/>
</dbReference>
<dbReference type="InterPro" id="IPR000182">
    <property type="entry name" value="GNAT_dom"/>
</dbReference>
<dbReference type="PANTHER" id="PTHR47237:SF1">
    <property type="entry name" value="SLL0310 PROTEIN"/>
    <property type="match status" value="1"/>
</dbReference>
<proteinExistence type="predicted"/>
<dbReference type="RefSeq" id="WP_227254670.1">
    <property type="nucleotide sequence ID" value="NZ_CP053452.2"/>
</dbReference>
<name>A0A6M5Z6U7_9BACT</name>
<dbReference type="PANTHER" id="PTHR47237">
    <property type="entry name" value="SLL0310 PROTEIN"/>
    <property type="match status" value="1"/>
</dbReference>
<dbReference type="Gene3D" id="3.40.630.30">
    <property type="match status" value="1"/>
</dbReference>
<sequence length="285" mass="29933">MTTEIEGALTVRTMNRNDLDRALAWAAAEGWNPGTHDAPAFFAADPDGFFVAELAGEPVACVSAVRSGEQFGFLGLYIVRPEYRGRGFGLAVWAAGMAHLAGRNVGLDGVLAQVPNYERSGFRFAHHTTRYTGTGGGRSPADLVPLNAVPFESVAGYDAMCFPARRDAFLREWINLPESVALGATGPRGLTGYGVLRKSVNGYKVGPLFADDAETATRLLSGLAAAIPGEAFTIDVPDATAQPSGGTLVGRFGLTEVFRTARMYTGGAPGNGAVRVFGVTSLELG</sequence>
<dbReference type="EMBL" id="CP053452">
    <property type="protein sequence ID" value="QJX01091.1"/>
    <property type="molecule type" value="Genomic_DNA"/>
</dbReference>
<dbReference type="Proteomes" id="UP000503447">
    <property type="component" value="Chromosome"/>
</dbReference>
<accession>A0A6M5Z6U7</accession>
<dbReference type="InterPro" id="IPR016181">
    <property type="entry name" value="Acyl_CoA_acyltransferase"/>
</dbReference>
<feature type="domain" description="N-acetyltransferase" evidence="1">
    <location>
        <begin position="9"/>
        <end position="145"/>
    </location>
</feature>
<gene>
    <name evidence="2" type="ORF">FTUN_8730</name>
</gene>
<keyword evidence="3" id="KW-1185">Reference proteome</keyword>
<protein>
    <submittedName>
        <fullName evidence="2">Acetyltransferase, GNAT family</fullName>
    </submittedName>
</protein>
<dbReference type="InterPro" id="IPR052729">
    <property type="entry name" value="Acyl/Acetyltrans_Enzymes"/>
</dbReference>
<dbReference type="Gene3D" id="3.40.630.90">
    <property type="match status" value="1"/>
</dbReference>
<reference evidence="3" key="1">
    <citation type="submission" date="2020-05" db="EMBL/GenBank/DDBJ databases">
        <title>Frigoriglobus tundricola gen. nov., sp. nov., a psychrotolerant cellulolytic planctomycete of the family Gemmataceae with two divergent copies of 16S rRNA gene.</title>
        <authorList>
            <person name="Kulichevskaya I.S."/>
            <person name="Ivanova A.A."/>
            <person name="Naumoff D.G."/>
            <person name="Beletsky A.V."/>
            <person name="Rijpstra W.I.C."/>
            <person name="Sinninghe Damste J.S."/>
            <person name="Mardanov A.V."/>
            <person name="Ravin N.V."/>
            <person name="Dedysh S.N."/>
        </authorList>
    </citation>
    <scope>NUCLEOTIDE SEQUENCE [LARGE SCALE GENOMIC DNA]</scope>
    <source>
        <strain evidence="3">PL17</strain>
    </source>
</reference>
<keyword evidence="2" id="KW-0808">Transferase</keyword>
<dbReference type="Pfam" id="PF00583">
    <property type="entry name" value="Acetyltransf_1"/>
    <property type="match status" value="1"/>
</dbReference>
<dbReference type="GO" id="GO:0016747">
    <property type="term" value="F:acyltransferase activity, transferring groups other than amino-acyl groups"/>
    <property type="evidence" value="ECO:0007669"/>
    <property type="project" value="InterPro"/>
</dbReference>
<dbReference type="SUPFAM" id="SSF55729">
    <property type="entry name" value="Acyl-CoA N-acyltransferases (Nat)"/>
    <property type="match status" value="1"/>
</dbReference>
<dbReference type="AlphaFoldDB" id="A0A6M5Z6U7"/>
<evidence type="ECO:0000313" key="2">
    <source>
        <dbReference type="EMBL" id="QJX01091.1"/>
    </source>
</evidence>